<feature type="domain" description="Transposase DDE" evidence="1">
    <location>
        <begin position="15"/>
        <end position="90"/>
    </location>
</feature>
<evidence type="ECO:0000313" key="2">
    <source>
        <dbReference type="EMBL" id="WLV77066.1"/>
    </source>
</evidence>
<dbReference type="Pfam" id="PF13701">
    <property type="entry name" value="DDE_Tnp_1_4"/>
    <property type="match status" value="1"/>
</dbReference>
<keyword evidence="3" id="KW-1185">Reference proteome</keyword>
<dbReference type="InterPro" id="IPR025668">
    <property type="entry name" value="Tnp_DDE_dom"/>
</dbReference>
<dbReference type="EMBL" id="CP132482">
    <property type="protein sequence ID" value="WLV77066.1"/>
    <property type="molecule type" value="Genomic_DNA"/>
</dbReference>
<dbReference type="RefSeq" id="WP_306386705.1">
    <property type="nucleotide sequence ID" value="NZ_CP132482.1"/>
</dbReference>
<organism evidence="2 3">
    <name type="scientific">Lacticaseibacillus parahuelsenbergensis</name>
    <dbReference type="NCBI Taxonomy" id="3068305"/>
    <lineage>
        <taxon>Bacteria</taxon>
        <taxon>Bacillati</taxon>
        <taxon>Bacillota</taxon>
        <taxon>Bacilli</taxon>
        <taxon>Lactobacillales</taxon>
        <taxon>Lactobacillaceae</taxon>
        <taxon>Lacticaseibacillus</taxon>
    </lineage>
</organism>
<evidence type="ECO:0000259" key="1">
    <source>
        <dbReference type="Pfam" id="PF13701"/>
    </source>
</evidence>
<name>A0ABY9KZW8_9LACO</name>
<evidence type="ECO:0000313" key="3">
    <source>
        <dbReference type="Proteomes" id="UP001233112"/>
    </source>
</evidence>
<dbReference type="Proteomes" id="UP001233112">
    <property type="component" value="Chromosome"/>
</dbReference>
<sequence length="114" mass="13371">MDAHFLSYQYGRESRNLLFTAYRCRSNVENDTKELKGSFGFDQTDSSTFVRNTAQALISGIAYRLIQLFEVCLIPENPRITIDTLRFHLFPYYRTRNASCRRSLSSFSLQLWHS</sequence>
<reference evidence="2 3" key="1">
    <citation type="submission" date="2023-08" db="EMBL/GenBank/DDBJ databases">
        <authorList>
            <person name="Buchebner-Jance M."/>
        </authorList>
    </citation>
    <scope>NUCLEOTIDE SEQUENCE [LARGE SCALE GENOMIC DNA]</scope>
    <source>
        <strain evidence="2 3">NCIMB 15471</strain>
    </source>
</reference>
<gene>
    <name evidence="2" type="ORF">LACPH_001787</name>
</gene>
<proteinExistence type="predicted"/>
<accession>A0ABY9KZW8</accession>
<protein>
    <submittedName>
        <fullName evidence="2">Transposase</fullName>
    </submittedName>
</protein>